<dbReference type="RefSeq" id="WP_213497188.1">
    <property type="nucleotide sequence ID" value="NZ_CP074694.1"/>
</dbReference>
<evidence type="ECO:0000313" key="1">
    <source>
        <dbReference type="EMBL" id="QVL32332.1"/>
    </source>
</evidence>
<gene>
    <name evidence="1" type="ORF">KIH39_26455</name>
</gene>
<sequence>MEEFQFPFPVHLPDEMHCFVRNFRDALRNGANPFTLKFDLTSEASKMFGVTFSHDFLEILSHFERGNIVVNNSGSGNVSVQKAGGSMVGVVGAGATAEFGDINAFCTWIKDSEVNADLKSAILGGRDEINREVKDPEEKEAVLEAYKKLAEEAVKQQPKPSVLKTAWGAIKSILSLGEAVPCLVKLGEHLGLPI</sequence>
<dbReference type="AlphaFoldDB" id="A0A8E6EVA2"/>
<reference evidence="1" key="1">
    <citation type="submission" date="2021-05" db="EMBL/GenBank/DDBJ databases">
        <title>Complete genome sequence of the cellulolytic planctomycete Telmatocola sphagniphila SP2T and characterization of the first cellulase from planctomycetes.</title>
        <authorList>
            <person name="Rakitin A.L."/>
            <person name="Beletsky A.V."/>
            <person name="Naumoff D.G."/>
            <person name="Kulichevskaya I.S."/>
            <person name="Mardanov A.V."/>
            <person name="Ravin N.V."/>
            <person name="Dedysh S.N."/>
        </authorList>
    </citation>
    <scope>NUCLEOTIDE SEQUENCE</scope>
    <source>
        <strain evidence="1">SP2T</strain>
    </source>
</reference>
<protein>
    <submittedName>
        <fullName evidence="1">Uncharacterized protein</fullName>
    </submittedName>
</protein>
<organism evidence="1 2">
    <name type="scientific">Telmatocola sphagniphila</name>
    <dbReference type="NCBI Taxonomy" id="1123043"/>
    <lineage>
        <taxon>Bacteria</taxon>
        <taxon>Pseudomonadati</taxon>
        <taxon>Planctomycetota</taxon>
        <taxon>Planctomycetia</taxon>
        <taxon>Gemmatales</taxon>
        <taxon>Gemmataceae</taxon>
    </lineage>
</organism>
<dbReference type="EMBL" id="CP074694">
    <property type="protein sequence ID" value="QVL32332.1"/>
    <property type="molecule type" value="Genomic_DNA"/>
</dbReference>
<name>A0A8E6EVA2_9BACT</name>
<dbReference type="KEGG" id="tsph:KIH39_26455"/>
<keyword evidence="2" id="KW-1185">Reference proteome</keyword>
<accession>A0A8E6EVA2</accession>
<evidence type="ECO:0000313" key="2">
    <source>
        <dbReference type="Proteomes" id="UP000676194"/>
    </source>
</evidence>
<dbReference type="Proteomes" id="UP000676194">
    <property type="component" value="Chromosome"/>
</dbReference>
<proteinExistence type="predicted"/>